<sequence length="94" mass="10530">MDKNWTRNPSLQSIDPAKIEMLLKLTEQGKGKSQKDLLPFLMTIAGQSKKNGMSFSPQETDAIIEVLKTGKSPAEVQKIEQLRGLMTTFLSQKH</sequence>
<organism evidence="1 2">
    <name type="scientific">Fusicatenibacter faecihominis</name>
    <dbReference type="NCBI Taxonomy" id="2881276"/>
    <lineage>
        <taxon>Bacteria</taxon>
        <taxon>Bacillati</taxon>
        <taxon>Bacillota</taxon>
        <taxon>Clostridia</taxon>
        <taxon>Lachnospirales</taxon>
        <taxon>Lachnospiraceae</taxon>
        <taxon>Fusicatenibacter</taxon>
    </lineage>
</organism>
<dbReference type="Proteomes" id="UP001197875">
    <property type="component" value="Unassembled WGS sequence"/>
</dbReference>
<dbReference type="AlphaFoldDB" id="A0AAE3J4L8"/>
<evidence type="ECO:0000313" key="1">
    <source>
        <dbReference type="EMBL" id="MCC2188561.1"/>
    </source>
</evidence>
<keyword evidence="2" id="KW-1185">Reference proteome</keyword>
<dbReference type="EMBL" id="JAJEPR010000002">
    <property type="protein sequence ID" value="MCC2188561.1"/>
    <property type="molecule type" value="Genomic_DNA"/>
</dbReference>
<name>A0AAE3J4L8_9FIRM</name>
<accession>A0AAE3J4L8</accession>
<reference evidence="1 2" key="1">
    <citation type="submission" date="2021-10" db="EMBL/GenBank/DDBJ databases">
        <title>Anaerobic single-cell dispensing facilitates the cultivation of human gut bacteria.</title>
        <authorList>
            <person name="Afrizal A."/>
        </authorList>
    </citation>
    <scope>NUCLEOTIDE SEQUENCE [LARGE SCALE GENOMIC DNA]</scope>
    <source>
        <strain evidence="1 2">CLA-AA-H277</strain>
    </source>
</reference>
<gene>
    <name evidence="1" type="ORF">LKD71_01765</name>
</gene>
<protein>
    <submittedName>
        <fullName evidence="1">Uncharacterized protein</fullName>
    </submittedName>
</protein>
<dbReference type="RefSeq" id="WP_227614116.1">
    <property type="nucleotide sequence ID" value="NZ_JAJEPR010000002.1"/>
</dbReference>
<comment type="caution">
    <text evidence="1">The sequence shown here is derived from an EMBL/GenBank/DDBJ whole genome shotgun (WGS) entry which is preliminary data.</text>
</comment>
<evidence type="ECO:0000313" key="2">
    <source>
        <dbReference type="Proteomes" id="UP001197875"/>
    </source>
</evidence>
<proteinExistence type="predicted"/>